<dbReference type="Pfam" id="PF02793">
    <property type="entry name" value="HRM"/>
    <property type="match status" value="1"/>
</dbReference>
<feature type="compositionally biased region" description="Polar residues" evidence="11">
    <location>
        <begin position="763"/>
        <end position="783"/>
    </location>
</feature>
<feature type="transmembrane region" description="Helical" evidence="12">
    <location>
        <begin position="330"/>
        <end position="351"/>
    </location>
</feature>
<dbReference type="GO" id="GO:0004999">
    <property type="term" value="F:vasoactive intestinal polypeptide receptor activity"/>
    <property type="evidence" value="ECO:0007669"/>
    <property type="project" value="TreeGrafter"/>
</dbReference>
<evidence type="ECO:0000256" key="7">
    <source>
        <dbReference type="ARBA" id="ARBA00023136"/>
    </source>
</evidence>
<dbReference type="GO" id="GO:0008528">
    <property type="term" value="F:G protein-coupled peptide receptor activity"/>
    <property type="evidence" value="ECO:0007669"/>
    <property type="project" value="TreeGrafter"/>
</dbReference>
<dbReference type="InterPro" id="IPR038112">
    <property type="entry name" value="Receptor_IA-2_ectodomain_sf"/>
</dbReference>
<comment type="similarity">
    <text evidence="2">Belongs to the G-protein coupled receptor 2 family.</text>
</comment>
<evidence type="ECO:0000256" key="2">
    <source>
        <dbReference type="ARBA" id="ARBA00005314"/>
    </source>
</evidence>
<keyword evidence="9" id="KW-0325">Glycoprotein</keyword>
<feature type="non-terminal residue" evidence="15">
    <location>
        <position position="1270"/>
    </location>
</feature>
<proteinExistence type="inferred from homology"/>
<evidence type="ECO:0000256" key="8">
    <source>
        <dbReference type="ARBA" id="ARBA00023170"/>
    </source>
</evidence>
<dbReference type="InterPro" id="IPR050332">
    <property type="entry name" value="GPCR_2"/>
</dbReference>
<feature type="transmembrane region" description="Helical" evidence="12">
    <location>
        <begin position="128"/>
        <end position="150"/>
    </location>
</feature>
<dbReference type="GO" id="GO:0017046">
    <property type="term" value="F:peptide hormone binding"/>
    <property type="evidence" value="ECO:0007669"/>
    <property type="project" value="TreeGrafter"/>
</dbReference>
<dbReference type="PRINTS" id="PR00249">
    <property type="entry name" value="GPCRSECRETIN"/>
</dbReference>
<dbReference type="OrthoDB" id="5967113at2759"/>
<feature type="region of interest" description="Disordered" evidence="11">
    <location>
        <begin position="697"/>
        <end position="716"/>
    </location>
</feature>
<dbReference type="InterPro" id="IPR017983">
    <property type="entry name" value="GPCR_2_secretin-like_CS"/>
</dbReference>
<reference evidence="15" key="2">
    <citation type="submission" date="2004-02" db="EMBL/GenBank/DDBJ databases">
        <authorList>
            <consortium name="Genoscope"/>
            <consortium name="Whitehead Institute Centre for Genome Research"/>
        </authorList>
    </citation>
    <scope>NUCLEOTIDE SEQUENCE</scope>
</reference>
<evidence type="ECO:0000256" key="5">
    <source>
        <dbReference type="ARBA" id="ARBA00022989"/>
    </source>
</evidence>
<dbReference type="Pfam" id="PF11548">
    <property type="entry name" value="Receptor_IA-2"/>
    <property type="match status" value="1"/>
</dbReference>
<organism evidence="15">
    <name type="scientific">Tetraodon nigroviridis</name>
    <name type="common">Spotted green pufferfish</name>
    <name type="synonym">Chelonodon nigroviridis</name>
    <dbReference type="NCBI Taxonomy" id="99883"/>
    <lineage>
        <taxon>Eukaryota</taxon>
        <taxon>Metazoa</taxon>
        <taxon>Chordata</taxon>
        <taxon>Craniata</taxon>
        <taxon>Vertebrata</taxon>
        <taxon>Euteleostomi</taxon>
        <taxon>Actinopterygii</taxon>
        <taxon>Neopterygii</taxon>
        <taxon>Teleostei</taxon>
        <taxon>Neoteleostei</taxon>
        <taxon>Acanthomorphata</taxon>
        <taxon>Eupercaria</taxon>
        <taxon>Tetraodontiformes</taxon>
        <taxon>Tetradontoidea</taxon>
        <taxon>Tetraodontidae</taxon>
        <taxon>Tetraodon</taxon>
    </lineage>
</organism>
<evidence type="ECO:0000256" key="1">
    <source>
        <dbReference type="ARBA" id="ARBA00004651"/>
    </source>
</evidence>
<feature type="compositionally biased region" description="Basic and acidic residues" evidence="11">
    <location>
        <begin position="867"/>
        <end position="879"/>
    </location>
</feature>
<name>Q4SNK9_TETNG</name>
<dbReference type="InterPro" id="IPR036445">
    <property type="entry name" value="GPCR_2_extracell_dom_sf"/>
</dbReference>
<feature type="transmembrane region" description="Helical" evidence="12">
    <location>
        <begin position="286"/>
        <end position="310"/>
    </location>
</feature>
<evidence type="ECO:0000256" key="12">
    <source>
        <dbReference type="SAM" id="Phobius"/>
    </source>
</evidence>
<keyword evidence="7 12" id="KW-0472">Membrane</keyword>
<evidence type="ECO:0000259" key="13">
    <source>
        <dbReference type="PROSITE" id="PS50227"/>
    </source>
</evidence>
<evidence type="ECO:0000256" key="9">
    <source>
        <dbReference type="ARBA" id="ARBA00023180"/>
    </source>
</evidence>
<comment type="subcellular location">
    <subcellularLocation>
        <location evidence="1">Cell membrane</location>
        <topology evidence="1">Multi-pass membrane protein</topology>
    </subcellularLocation>
</comment>
<evidence type="ECO:0000259" key="14">
    <source>
        <dbReference type="PROSITE" id="PS50261"/>
    </source>
</evidence>
<dbReference type="PROSITE" id="PS50227">
    <property type="entry name" value="G_PROTEIN_RECEP_F2_3"/>
    <property type="match status" value="1"/>
</dbReference>
<dbReference type="GO" id="GO:0005886">
    <property type="term" value="C:plasma membrane"/>
    <property type="evidence" value="ECO:0007669"/>
    <property type="project" value="UniProtKB-SubCell"/>
</dbReference>
<protein>
    <submittedName>
        <fullName evidence="15">(spotted green pufferfish) hypothetical protein</fullName>
    </submittedName>
</protein>
<keyword evidence="10" id="KW-0807">Transducer</keyword>
<accession>Q4SNK9</accession>
<feature type="transmembrane region" description="Helical" evidence="12">
    <location>
        <begin position="203"/>
        <end position="230"/>
    </location>
</feature>
<dbReference type="Gene3D" id="1.20.1070.10">
    <property type="entry name" value="Rhodopsin 7-helix transmembrane proteins"/>
    <property type="match status" value="1"/>
</dbReference>
<dbReference type="AlphaFoldDB" id="Q4SNK9"/>
<gene>
    <name evidence="15" type="ORF">GSTENG00015252001</name>
</gene>
<feature type="region of interest" description="Disordered" evidence="11">
    <location>
        <begin position="753"/>
        <end position="783"/>
    </location>
</feature>
<dbReference type="SMART" id="SM01305">
    <property type="entry name" value="RESP18"/>
    <property type="match status" value="1"/>
</dbReference>
<dbReference type="InterPro" id="IPR001879">
    <property type="entry name" value="GPCR_2_extracellular_dom"/>
</dbReference>
<sequence length="1270" mass="140014">GCRGVWDSIACWERAEVGQTVTIACPRVLKTVFGRSGGLGRAAGHELILLPVSERGSFRNPAARLLWDRCGESAAPDPEHSDLSVQPGNISRNCTSAGWSDIFPNITSVCGSNTSQDKLIFYTLVQTLYTLGHSLSLIALVTGSAILCLFRKLRCTRNSIHLNLFLSFILRAVAVLLKDHVLFRRTSQCSNQPSLVGCKTSLVFFQYFIMANFFWLLVEGLYLHTLLVVLFAEDRHFVVYLFIGWGIPTAFVFVWVMTRIYLEDTGRVVGGVLRCWETNDNPVPNWVINGPIGVSILVNFLLFISIIRILLQKLRCPDVGGTDQSQYRRLAKSTLLLIPLFGIHHVVFVTLEESVAEEYKIFFDLALGSFQVRLSCAVSRGSGVDFVFVCALSFSGAGGGHSLLFSKRRALPSEMARNLWRSPTGPLGPVGLTRDPSQNFVAPLKEFSGGVVKCTFGIAAASSSPVRASQDFVYAVLLGTGTSRDSTAAAFGGRRANGFSEPITDTPRCHTRNSPHSITCTEMLLVQLGASSVIRFTLVSTCSRHRWEEAAQLSCCQLFARASRWRRCLQPLTRVCVSLSTGCLFQSELCSSHELCVNDGMFGRCHPVPVTEVYTYDVSPSVVQRFRILLEKLSNRGLTWHDEATQKVLSSELSKLRRIPFGTLQTGPGRGYNTDGRKSPALGLSATGEVEPLDILHSKTTSPSGFSTRPSFPPLQRQRPVSEQLLARQADGELLLAALRRYLSMAEQQGPLSHPRGFYNDGMESSGSRKQTNSRPGLTAKTQVRTMKDPLTSVDERFIQKVLHNVDRQHVDVDKLTPDDLDQLSRLIVDALLVVDKDQGQSRGPLQARPGPRDLGGQLTDEEEEGADRQNEEEERRQENTPTQKPGGSIPVTPAELQAGRQAVPQDQDEKSDSGTLFNKLLTYLDKTSIKAAPSPRNLKDVAVETAPGRSVGLEYVQSRTREAGAAVQKKHAPESVEEVSEVAEVEGWIKEVLPPPASLVYEEPHQKTMHVPELQLDVRKGEDDVFGYVITDTDGLQTDEGLHLMEILARMAKIQMTDFAELWVVGPAVTFKVRPNSQNVSTADVAELAGAGLEVQIRERTLISNFYYKDFKLQLRRVPLLKFDNGEYFPEVETECGRSLHDSPVQRKAALEKESKLSILEAGVADKEESAIEQGLPVSAGNRIKEIPTKFSQAESTKYLVLTVVSILCIVGVLLASTVVYCLRHRSHHKLKEKLTNLGTDTASDATTTYQVGGAAAEQTDSLHQALLF</sequence>
<feature type="transmembrane region" description="Helical" evidence="12">
    <location>
        <begin position="1200"/>
        <end position="1224"/>
    </location>
</feature>
<keyword evidence="8" id="KW-0675">Receptor</keyword>
<evidence type="ECO:0000256" key="3">
    <source>
        <dbReference type="ARBA" id="ARBA00022475"/>
    </source>
</evidence>
<evidence type="ECO:0000256" key="10">
    <source>
        <dbReference type="ARBA" id="ARBA00023224"/>
    </source>
</evidence>
<dbReference type="PROSITE" id="PS00649">
    <property type="entry name" value="G_PROTEIN_RECEP_F2_1"/>
    <property type="match status" value="1"/>
</dbReference>
<dbReference type="InterPro" id="IPR017981">
    <property type="entry name" value="GPCR_2-like_7TM"/>
</dbReference>
<reference evidence="15" key="1">
    <citation type="journal article" date="2004" name="Nature">
        <title>Genome duplication in the teleost fish Tetraodon nigroviridis reveals the early vertebrate proto-karyotype.</title>
        <authorList>
            <person name="Jaillon O."/>
            <person name="Aury J.-M."/>
            <person name="Brunet F."/>
            <person name="Petit J.-L."/>
            <person name="Stange-Thomann N."/>
            <person name="Mauceli E."/>
            <person name="Bouneau L."/>
            <person name="Fischer C."/>
            <person name="Ozouf-Costaz C."/>
            <person name="Bernot A."/>
            <person name="Nicaud S."/>
            <person name="Jaffe D."/>
            <person name="Fisher S."/>
            <person name="Lutfalla G."/>
            <person name="Dossat C."/>
            <person name="Segurens B."/>
            <person name="Dasilva C."/>
            <person name="Salanoubat M."/>
            <person name="Levy M."/>
            <person name="Boudet N."/>
            <person name="Castellano S."/>
            <person name="Anthouard V."/>
            <person name="Jubin C."/>
            <person name="Castelli V."/>
            <person name="Katinka M."/>
            <person name="Vacherie B."/>
            <person name="Biemont C."/>
            <person name="Skalli Z."/>
            <person name="Cattolico L."/>
            <person name="Poulain J."/>
            <person name="De Berardinis V."/>
            <person name="Cruaud C."/>
            <person name="Duprat S."/>
            <person name="Brottier P."/>
            <person name="Coutanceau J.-P."/>
            <person name="Gouzy J."/>
            <person name="Parra G."/>
            <person name="Lardier G."/>
            <person name="Chapple C."/>
            <person name="McKernan K.J."/>
            <person name="McEwan P."/>
            <person name="Bosak S."/>
            <person name="Kellis M."/>
            <person name="Volff J.-N."/>
            <person name="Guigo R."/>
            <person name="Zody M.C."/>
            <person name="Mesirov J."/>
            <person name="Lindblad-Toh K."/>
            <person name="Birren B."/>
            <person name="Nusbaum C."/>
            <person name="Kahn D."/>
            <person name="Robinson-Rechavi M."/>
            <person name="Laudet V."/>
            <person name="Schachter V."/>
            <person name="Quetier F."/>
            <person name="Saurin W."/>
            <person name="Scarpelli C."/>
            <person name="Wincker P."/>
            <person name="Lander E.S."/>
            <person name="Weissenbach J."/>
            <person name="Roest Crollius H."/>
        </authorList>
    </citation>
    <scope>NUCLEOTIDE SEQUENCE [LARGE SCALE GENOMIC DNA]</scope>
</reference>
<keyword evidence="6" id="KW-0297">G-protein coupled receptor</keyword>
<dbReference type="GO" id="GO:0007166">
    <property type="term" value="P:cell surface receptor signaling pathway"/>
    <property type="evidence" value="ECO:0007669"/>
    <property type="project" value="InterPro"/>
</dbReference>
<dbReference type="EMBL" id="CAAE01014542">
    <property type="protein sequence ID" value="CAF97773.1"/>
    <property type="molecule type" value="Genomic_DNA"/>
</dbReference>
<feature type="domain" description="G-protein coupled receptors family 2 profile 2" evidence="14">
    <location>
        <begin position="125"/>
        <end position="379"/>
    </location>
</feature>
<feature type="transmembrane region" description="Helical" evidence="12">
    <location>
        <begin position="237"/>
        <end position="257"/>
    </location>
</feature>
<keyword evidence="5 12" id="KW-1133">Transmembrane helix</keyword>
<evidence type="ECO:0000256" key="4">
    <source>
        <dbReference type="ARBA" id="ARBA00022692"/>
    </source>
</evidence>
<feature type="region of interest" description="Disordered" evidence="11">
    <location>
        <begin position="840"/>
        <end position="893"/>
    </location>
</feature>
<dbReference type="SMART" id="SM00008">
    <property type="entry name" value="HormR"/>
    <property type="match status" value="1"/>
</dbReference>
<dbReference type="GO" id="GO:0007188">
    <property type="term" value="P:adenylate cyclase-modulating G protein-coupled receptor signaling pathway"/>
    <property type="evidence" value="ECO:0007669"/>
    <property type="project" value="TreeGrafter"/>
</dbReference>
<dbReference type="InterPro" id="IPR021613">
    <property type="entry name" value="Receptor_IA-2_dom"/>
</dbReference>
<dbReference type="Gene3D" id="4.10.1240.10">
    <property type="entry name" value="GPCR, family 2, extracellular hormone receptor domain"/>
    <property type="match status" value="1"/>
</dbReference>
<evidence type="ECO:0000256" key="6">
    <source>
        <dbReference type="ARBA" id="ARBA00023040"/>
    </source>
</evidence>
<keyword evidence="4 12" id="KW-0812">Transmembrane</keyword>
<dbReference type="Pfam" id="PF00002">
    <property type="entry name" value="7tm_2"/>
    <property type="match status" value="1"/>
</dbReference>
<feature type="transmembrane region" description="Helical" evidence="12">
    <location>
        <begin position="162"/>
        <end position="183"/>
    </location>
</feature>
<keyword evidence="3" id="KW-1003">Cell membrane</keyword>
<dbReference type="PANTHER" id="PTHR45620:SF22">
    <property type="entry name" value="VASOACTIVE INTESTINAL POLYPEPTIDE RECEPTOR 2"/>
    <property type="match status" value="1"/>
</dbReference>
<comment type="caution">
    <text evidence="15">The sequence shown here is derived from an EMBL/GenBank/DDBJ whole genome shotgun (WGS) entry which is preliminary data.</text>
</comment>
<dbReference type="PROSITE" id="PS50261">
    <property type="entry name" value="G_PROTEIN_RECEP_F2_4"/>
    <property type="match status" value="1"/>
</dbReference>
<dbReference type="Gene3D" id="3.30.70.2470">
    <property type="entry name" value="Protein-tyrosine phosphatase receptor IA-2 ectodomain"/>
    <property type="match status" value="1"/>
</dbReference>
<evidence type="ECO:0000256" key="11">
    <source>
        <dbReference type="SAM" id="MobiDB-lite"/>
    </source>
</evidence>
<dbReference type="KEGG" id="tng:GSTEN00015252G001"/>
<evidence type="ECO:0000313" key="15">
    <source>
        <dbReference type="EMBL" id="CAF97773.1"/>
    </source>
</evidence>
<dbReference type="SUPFAM" id="SSF111418">
    <property type="entry name" value="Hormone receptor domain"/>
    <property type="match status" value="1"/>
</dbReference>
<feature type="compositionally biased region" description="Polar residues" evidence="11">
    <location>
        <begin position="698"/>
        <end position="710"/>
    </location>
</feature>
<feature type="domain" description="G-protein coupled receptors family 2 profile 1" evidence="13">
    <location>
        <begin position="1"/>
        <end position="114"/>
    </location>
</feature>
<dbReference type="InterPro" id="IPR000832">
    <property type="entry name" value="GPCR_2_secretin-like"/>
</dbReference>
<dbReference type="PANTHER" id="PTHR45620">
    <property type="entry name" value="PDF RECEPTOR-LIKE PROTEIN-RELATED"/>
    <property type="match status" value="1"/>
</dbReference>